<dbReference type="InterPro" id="IPR013783">
    <property type="entry name" value="Ig-like_fold"/>
</dbReference>
<dbReference type="InterPro" id="IPR014756">
    <property type="entry name" value="Ig_E-set"/>
</dbReference>
<dbReference type="InterPro" id="IPR032640">
    <property type="entry name" value="AMPK1_CBM"/>
</dbReference>
<comment type="similarity">
    <text evidence="1 3">Belongs to the glycosyl hydrolase 57 family.</text>
</comment>
<dbReference type="Gene3D" id="3.20.110.10">
    <property type="entry name" value="Glycoside hydrolase 38, N terminal domain"/>
    <property type="match status" value="1"/>
</dbReference>
<dbReference type="Pfam" id="PF03065">
    <property type="entry name" value="Glyco_hydro_57"/>
    <property type="match status" value="1"/>
</dbReference>
<dbReference type="Pfam" id="PF02922">
    <property type="entry name" value="CBM_48"/>
    <property type="match status" value="1"/>
</dbReference>
<dbReference type="Gene3D" id="2.60.40.10">
    <property type="entry name" value="Immunoglobulins"/>
    <property type="match status" value="2"/>
</dbReference>
<organism evidence="5 6">
    <name type="scientific">Thermosipho atlanticus DSM 15807</name>
    <dbReference type="NCBI Taxonomy" id="1123380"/>
    <lineage>
        <taxon>Bacteria</taxon>
        <taxon>Thermotogati</taxon>
        <taxon>Thermotogota</taxon>
        <taxon>Thermotogae</taxon>
        <taxon>Thermotogales</taxon>
        <taxon>Fervidobacteriaceae</taxon>
        <taxon>Thermosipho</taxon>
    </lineage>
</organism>
<reference evidence="6" key="1">
    <citation type="submission" date="2016-11" db="EMBL/GenBank/DDBJ databases">
        <authorList>
            <person name="Varghese N."/>
            <person name="Submissions S."/>
        </authorList>
    </citation>
    <scope>NUCLEOTIDE SEQUENCE [LARGE SCALE GENOMIC DNA]</scope>
    <source>
        <strain evidence="6">DSM 15807</strain>
    </source>
</reference>
<dbReference type="PANTHER" id="PTHR36306">
    <property type="entry name" value="ALPHA-AMYLASE-RELATED-RELATED"/>
    <property type="match status" value="1"/>
</dbReference>
<dbReference type="GO" id="GO:2001070">
    <property type="term" value="F:starch binding"/>
    <property type="evidence" value="ECO:0007669"/>
    <property type="project" value="InterPro"/>
</dbReference>
<dbReference type="Pfam" id="PF09985">
    <property type="entry name" value="Glucodextran_C"/>
    <property type="match status" value="1"/>
</dbReference>
<sequence length="1181" mass="135178">MKKLIVFYLLLIAFLVFSAVYVENGKVVFTFKEALDAKVVYLAGNFNNWNPTELAMKKEGNLWKITLELKPGTYQYKYVIEGTNWKEDPEAPGYVDDGFGGYNGIFSLIEKNGELEVVGAGNKKTEEKTSEIEINTAFDPGKFFIDEEGFVVIRFFAKDAEYVTIAGNFNNWDMEANECYDIGDGWWEAVLELDEGAYEYKFVVNGEKWITDPNAPAYVDDGFGGKNGYFEVYKENGELKVGIKDVEKENEKKAYPLDVAIIWHNHQPLYKIPGSNEYMMPWVRAHGVNDYPYMADLVENYLENGKVTFNIVPSLLLQLQDYLKGSLDEYQRLSLKQESELTKEERQFILDHFFDINPQFVNGHKRYKELMELKTSGAEFTDQDLLDLKVCWNLYWINIDYINSDKRLKSLLDKEHYTRDDLLYVLDFHKKLLSSVIDKYKKLWDEGKIEITTTPFYHPILPILVDKGWIEDANGQIKEGLEYFKQIFGKRPDGMWPSEQAVSQEVAKLFAENNVKWIVTDKQILQKSGINTGEIENILRPYKVKTEAGEIVVFFRDTDLSNRISFKYSQMKAEDAVNDLLNTLHEYQKLNTSGDLIITIALDGENAWEHYPNNGNDFRKLLYKKLSEDPLINLVTPSQYLKEHKVTNELTTLAKGSWAGGSLDTWIGEKEENEAWDRLSKAREILLSKVDIQKNNLARHVLYAAEGSDWFWWYGADQDAGNNEVLFDQQFKNLLIKMYKLARYKEIPSYLYIPNKKPAPPTTGVIKKIEYILNGKLDEVEKTTAIFDDTLDENILQEVIVGRGNTGLYIGVKLDKNAKEYLGEDIKIEIYADSPTAKKFNAKTYYSNEKVTPLGFALSHRFVINLKTWQKRPKVSFYKASGTDRWILTTAKIKGSIDEIVEFEIPYDVLNVKSGQEFNIAVVISKDRKDVDFAPNNGPINVILPATITGDVVKVFKDPVGDEYGPGTYVYPKDPAFKPYKGLFDMTDVVVLENEEAYIFQIKFVEMTNPWGAPKGFSHQLINIYLDTKQGGRTDTYNEGARVQFDENHPWDYFIKVAGWPSYGQFFATSDGDEIADAVRVEADTGEKTINIIVYKKYLEVSNGIYAYILVGSQDGYGPDNFRPVTPEPGQWTLGGYPTDSDDMAPYVVDILVPEGYNQKTILSSYVPGSKYATILPVKIK</sequence>
<feature type="domain" description="CBM20" evidence="4">
    <location>
        <begin position="150"/>
        <end position="229"/>
    </location>
</feature>
<dbReference type="Pfam" id="PF16561">
    <property type="entry name" value="AMPK1_CBM"/>
    <property type="match status" value="1"/>
</dbReference>
<dbReference type="PANTHER" id="PTHR36306:SF1">
    <property type="entry name" value="ALPHA-AMYLASE-RELATED"/>
    <property type="match status" value="1"/>
</dbReference>
<dbReference type="SUPFAM" id="SSF88713">
    <property type="entry name" value="Glycoside hydrolase/deacetylase"/>
    <property type="match status" value="1"/>
</dbReference>
<dbReference type="Gene3D" id="2.60.40.1190">
    <property type="match status" value="1"/>
</dbReference>
<evidence type="ECO:0000256" key="2">
    <source>
        <dbReference type="ARBA" id="ARBA00023277"/>
    </source>
</evidence>
<accession>A0A1M5T4X9</accession>
<dbReference type="InterPro" id="IPR004300">
    <property type="entry name" value="Glyco_hydro_57_N"/>
</dbReference>
<dbReference type="InterPro" id="IPR004193">
    <property type="entry name" value="Glyco_hydro_13_N"/>
</dbReference>
<dbReference type="Proteomes" id="UP000242592">
    <property type="component" value="Unassembled WGS sequence"/>
</dbReference>
<proteinExistence type="inferred from homology"/>
<dbReference type="InterPro" id="IPR011330">
    <property type="entry name" value="Glyco_hydro/deAcase_b/a-brl"/>
</dbReference>
<gene>
    <name evidence="5" type="ORF">SAMN02745199_1172</name>
</gene>
<dbReference type="CDD" id="cd10796">
    <property type="entry name" value="GH57N_APU"/>
    <property type="match status" value="1"/>
</dbReference>
<evidence type="ECO:0000259" key="4">
    <source>
        <dbReference type="SMART" id="SM01065"/>
    </source>
</evidence>
<feature type="domain" description="CBM20" evidence="4">
    <location>
        <begin position="26"/>
        <end position="105"/>
    </location>
</feature>
<dbReference type="SUPFAM" id="SSF81296">
    <property type="entry name" value="E set domains"/>
    <property type="match status" value="2"/>
</dbReference>
<dbReference type="GO" id="GO:0004553">
    <property type="term" value="F:hydrolase activity, hydrolyzing O-glycosyl compounds"/>
    <property type="evidence" value="ECO:0007669"/>
    <property type="project" value="InterPro"/>
</dbReference>
<keyword evidence="2 3" id="KW-0119">Carbohydrate metabolism</keyword>
<dbReference type="InterPro" id="IPR019248">
    <property type="entry name" value="Glucodextran_C"/>
</dbReference>
<evidence type="ECO:0000313" key="6">
    <source>
        <dbReference type="Proteomes" id="UP000242592"/>
    </source>
</evidence>
<keyword evidence="6" id="KW-1185">Reference proteome</keyword>
<dbReference type="InterPro" id="IPR027291">
    <property type="entry name" value="Glyco_hydro_38_N_sf"/>
</dbReference>
<dbReference type="CDD" id="cd07184">
    <property type="entry name" value="E_set_Isoamylase_like_N"/>
    <property type="match status" value="1"/>
</dbReference>
<dbReference type="InterPro" id="IPR002044">
    <property type="entry name" value="CBM20"/>
</dbReference>
<evidence type="ECO:0000313" key="5">
    <source>
        <dbReference type="EMBL" id="SHH45807.1"/>
    </source>
</evidence>
<name>A0A1M5T4X9_9BACT</name>
<dbReference type="AlphaFoldDB" id="A0A1M5T4X9"/>
<evidence type="ECO:0000256" key="1">
    <source>
        <dbReference type="ARBA" id="ARBA00006821"/>
    </source>
</evidence>
<dbReference type="STRING" id="1123380.SAMN02745199_1172"/>
<evidence type="ECO:0000256" key="3">
    <source>
        <dbReference type="RuleBase" id="RU361196"/>
    </source>
</evidence>
<dbReference type="EMBL" id="FQXN01000004">
    <property type="protein sequence ID" value="SHH45807.1"/>
    <property type="molecule type" value="Genomic_DNA"/>
</dbReference>
<dbReference type="SUPFAM" id="SSF49344">
    <property type="entry name" value="CBD9-like"/>
    <property type="match status" value="1"/>
</dbReference>
<dbReference type="SMART" id="SM01065">
    <property type="entry name" value="CBM_2"/>
    <property type="match status" value="2"/>
</dbReference>
<dbReference type="GO" id="GO:0005975">
    <property type="term" value="P:carbohydrate metabolic process"/>
    <property type="evidence" value="ECO:0007669"/>
    <property type="project" value="InterPro"/>
</dbReference>
<dbReference type="RefSeq" id="WP_084728050.1">
    <property type="nucleotide sequence ID" value="NZ_FQXN01000004.1"/>
</dbReference>
<dbReference type="InterPro" id="IPR052046">
    <property type="entry name" value="GH57_Enzymes"/>
</dbReference>
<dbReference type="OrthoDB" id="9806081at2"/>
<dbReference type="CDD" id="cd02859">
    <property type="entry name" value="E_set_AMPKbeta_like_N"/>
    <property type="match status" value="1"/>
</dbReference>
<protein>
    <submittedName>
        <fullName evidence="5">Pullulanase /alpha-amylase</fullName>
    </submittedName>
</protein>
<dbReference type="CDD" id="cd09626">
    <property type="entry name" value="DOMON_glucodextranase_like"/>
    <property type="match status" value="1"/>
</dbReference>